<dbReference type="AlphaFoldDB" id="A0A484HC93"/>
<evidence type="ECO:0000313" key="1">
    <source>
        <dbReference type="EMBL" id="VBB69432.1"/>
    </source>
</evidence>
<protein>
    <submittedName>
        <fullName evidence="1">Uncharacterized protein</fullName>
    </submittedName>
</protein>
<sequence length="59" mass="6235">MGASLSCTLLRGGLLQKSNILAHPTTVGRGAEYHRLPRQTAQALLVLSARAEYGQASSL</sequence>
<organism evidence="1">
    <name type="scientific">invertebrate metagenome</name>
    <dbReference type="NCBI Taxonomy" id="1711999"/>
    <lineage>
        <taxon>unclassified sequences</taxon>
        <taxon>metagenomes</taxon>
        <taxon>organismal metagenomes</taxon>
    </lineage>
</organism>
<accession>A0A484HC93</accession>
<reference evidence="1" key="1">
    <citation type="submission" date="2018-10" db="EMBL/GenBank/DDBJ databases">
        <authorList>
            <person name="Gruber-Vodicka H."/>
            <person name="Jaeckle O."/>
        </authorList>
    </citation>
    <scope>NUCLEOTIDE SEQUENCE</scope>
</reference>
<dbReference type="EMBL" id="LR026963">
    <property type="protein sequence ID" value="VBB69432.1"/>
    <property type="molecule type" value="Genomic_DNA"/>
</dbReference>
<proteinExistence type="predicted"/>
<name>A0A484HC93_9ZZZZ</name>
<gene>
    <name evidence="1" type="ORF">RIEGSTA812A_PEG_905</name>
</gene>